<feature type="chain" id="PRO_5043807114" evidence="1">
    <location>
        <begin position="21"/>
        <end position="110"/>
    </location>
</feature>
<dbReference type="RefSeq" id="WP_409588981.1">
    <property type="nucleotide sequence ID" value="NZ_CAKMTZ010000075.1"/>
</dbReference>
<keyword evidence="1" id="KW-0732">Signal</keyword>
<comment type="caution">
    <text evidence="2">The sequence shown here is derived from an EMBL/GenBank/DDBJ whole genome shotgun (WGS) entry which is preliminary data.</text>
</comment>
<proteinExistence type="predicted"/>
<evidence type="ECO:0000313" key="2">
    <source>
        <dbReference type="EMBL" id="CAH1590847.1"/>
    </source>
</evidence>
<evidence type="ECO:0000256" key="1">
    <source>
        <dbReference type="SAM" id="SignalP"/>
    </source>
</evidence>
<feature type="signal peptide" evidence="1">
    <location>
        <begin position="1"/>
        <end position="20"/>
    </location>
</feature>
<reference evidence="2" key="1">
    <citation type="submission" date="2022-01" db="EMBL/GenBank/DDBJ databases">
        <authorList>
            <person name="Lagorce A."/>
        </authorList>
    </citation>
    <scope>NUCLEOTIDE SEQUENCE</scope>
    <source>
        <strain evidence="2">Th15_F1_A12</strain>
    </source>
</reference>
<sequence length="110" mass="12223">MVKKLITSLVLMVAAGSSWANQDPTAPLGWQKTAIESQAKPKAKQYRLPTLNSIVCKPNTECVAILNNRIVEPGVKLNGYRVASINSEFVTLKRGDRQWKLELFGLNVKK</sequence>
<dbReference type="AlphaFoldDB" id="A0AAU9QP87"/>
<accession>A0AAU9QP87</accession>
<dbReference type="Proteomes" id="UP001295462">
    <property type="component" value="Unassembled WGS sequence"/>
</dbReference>
<protein>
    <submittedName>
        <fullName evidence="2">MSHA biogenesis protein MshK</fullName>
    </submittedName>
</protein>
<name>A0AAU9QP87_9VIBR</name>
<dbReference type="EMBL" id="CAKMUD010000076">
    <property type="protein sequence ID" value="CAH1590847.1"/>
    <property type="molecule type" value="Genomic_DNA"/>
</dbReference>
<evidence type="ECO:0000313" key="3">
    <source>
        <dbReference type="Proteomes" id="UP001295462"/>
    </source>
</evidence>
<organism evidence="2 3">
    <name type="scientific">Vibrio jasicida</name>
    <dbReference type="NCBI Taxonomy" id="766224"/>
    <lineage>
        <taxon>Bacteria</taxon>
        <taxon>Pseudomonadati</taxon>
        <taxon>Pseudomonadota</taxon>
        <taxon>Gammaproteobacteria</taxon>
        <taxon>Vibrionales</taxon>
        <taxon>Vibrionaceae</taxon>
        <taxon>Vibrio</taxon>
    </lineage>
</organism>
<gene>
    <name evidence="2" type="ORF">THF1A12_230015</name>
</gene>